<protein>
    <submittedName>
        <fullName evidence="6">Major capsid protein</fullName>
    </submittedName>
</protein>
<dbReference type="InterPro" id="IPR038519">
    <property type="entry name" value="MCP_C_sf"/>
</dbReference>
<evidence type="ECO:0000256" key="1">
    <source>
        <dbReference type="ARBA" id="ARBA00004328"/>
    </source>
</evidence>
<feature type="domain" description="Major capsid protein N-terminal" evidence="5">
    <location>
        <begin position="213"/>
        <end position="380"/>
    </location>
</feature>
<dbReference type="Pfam" id="PF16903">
    <property type="entry name" value="Capsid_N"/>
    <property type="match status" value="2"/>
</dbReference>
<proteinExistence type="predicted"/>
<dbReference type="SUPFAM" id="SSF49749">
    <property type="entry name" value="Group II dsDNA viruses VP"/>
    <property type="match status" value="2"/>
</dbReference>
<dbReference type="GO" id="GO:0019028">
    <property type="term" value="C:viral capsid"/>
    <property type="evidence" value="ECO:0007669"/>
    <property type="project" value="UniProtKB-KW"/>
</dbReference>
<sequence>MPGGLIQIVTYGSQDLYLTGTPEITFFKTVYRRHTNFSMESRKINFDDTVGFGTTSALTTPRFGDLIHKMYLEITIPEINFKRHIIKNDQSKNCINYKQAVDNLNIVKMFMNINRQAYAEAYDIYIASNTTNGNSIVTKVTDMFADGDNLTIDSNFDTLLSNMESTFTYDEISMKSIVNGIIPGTNKEEYFSAMTVCMNKSIKLQKKFYNDMLKKKELCDDEMNDNLKVAWVERLGHAIIEEIEIRIGGQKIDKHFGDWINIWYELSANRDMEPIYFKLIGNVSELTTFDRTIKPSYVLRIPLQFWFNRFSGLSIPLVALEYHNVTFHVKFRNIEEVLFIEQDTTIYASERCRNIFLDEVPDELGINISARMLIDYIFLDQAEREKFAQSSHEYLIQQLQQIEIRDINKNSLNTVLNNFVHPSIELIWVAQKERYTENIDGYTELRWNNYTVSDENKGNIIKSSTIHFHSHTRVPKLPGNYYNYVQPYESHNTTPSDGINMYSFAIDPEENQPSGSANLGRLSRILLSLDFDPVLFPEDEKPETIIVRIYTRSLNILRIYSGQAGCAFSYG</sequence>
<dbReference type="EMBL" id="MK500388">
    <property type="protein sequence ID" value="QBK88346.1"/>
    <property type="molecule type" value="Genomic_DNA"/>
</dbReference>
<evidence type="ECO:0000313" key="6">
    <source>
        <dbReference type="EMBL" id="QBK88346.1"/>
    </source>
</evidence>
<evidence type="ECO:0000259" key="4">
    <source>
        <dbReference type="Pfam" id="PF04451"/>
    </source>
</evidence>
<feature type="domain" description="Major capsid protein N-terminal" evidence="5">
    <location>
        <begin position="25"/>
        <end position="85"/>
    </location>
</feature>
<reference evidence="6" key="1">
    <citation type="journal article" date="2019" name="MBio">
        <title>Virus Genomes from Deep Sea Sediments Expand the Ocean Megavirome and Support Independent Origins of Viral Gigantism.</title>
        <authorList>
            <person name="Backstrom D."/>
            <person name="Yutin N."/>
            <person name="Jorgensen S.L."/>
            <person name="Dharamshi J."/>
            <person name="Homa F."/>
            <person name="Zaremba-Niedwiedzka K."/>
            <person name="Spang A."/>
            <person name="Wolf Y.I."/>
            <person name="Koonin E.V."/>
            <person name="Ettema T.J."/>
        </authorList>
    </citation>
    <scope>NUCLEOTIDE SEQUENCE</scope>
</reference>
<dbReference type="InterPro" id="IPR007542">
    <property type="entry name" value="MCP_C"/>
</dbReference>
<dbReference type="GO" id="GO:0005198">
    <property type="term" value="F:structural molecule activity"/>
    <property type="evidence" value="ECO:0007669"/>
    <property type="project" value="InterPro"/>
</dbReference>
<evidence type="ECO:0000256" key="2">
    <source>
        <dbReference type="ARBA" id="ARBA00022561"/>
    </source>
</evidence>
<gene>
    <name evidence="6" type="ORF">LCMiAC01_00100</name>
</gene>
<comment type="subcellular location">
    <subcellularLocation>
        <location evidence="1">Virion</location>
    </subcellularLocation>
</comment>
<dbReference type="Pfam" id="PF04451">
    <property type="entry name" value="Capsid_NCLDV"/>
    <property type="match status" value="1"/>
</dbReference>
<dbReference type="Gene3D" id="2.70.9.10">
    <property type="entry name" value="Adenovirus Type 2 Hexon, domain 4"/>
    <property type="match status" value="2"/>
</dbReference>
<evidence type="ECO:0000256" key="3">
    <source>
        <dbReference type="ARBA" id="ARBA00022844"/>
    </source>
</evidence>
<feature type="domain" description="Major capsid protein C-terminal" evidence="4">
    <location>
        <begin position="383"/>
        <end position="565"/>
    </location>
</feature>
<dbReference type="Gene3D" id="2.70.9.20">
    <property type="entry name" value="Major capsid protein Vp54"/>
    <property type="match status" value="1"/>
</dbReference>
<evidence type="ECO:0000259" key="5">
    <source>
        <dbReference type="Pfam" id="PF16903"/>
    </source>
</evidence>
<keyword evidence="2" id="KW-0167">Capsid protein</keyword>
<accession>A0A481Z0Y8</accession>
<dbReference type="InterPro" id="IPR031654">
    <property type="entry name" value="Capsid_N"/>
</dbReference>
<name>A0A481Z0Y8_9VIRU</name>
<keyword evidence="3" id="KW-0946">Virion</keyword>
<dbReference type="InterPro" id="IPR016112">
    <property type="entry name" value="VP_dsDNA_II"/>
</dbReference>
<organism evidence="6">
    <name type="scientific">Mimivirus LCMiAC01</name>
    <dbReference type="NCBI Taxonomy" id="2506608"/>
    <lineage>
        <taxon>Viruses</taxon>
        <taxon>Varidnaviria</taxon>
        <taxon>Bamfordvirae</taxon>
        <taxon>Nucleocytoviricota</taxon>
        <taxon>Megaviricetes</taxon>
        <taxon>Imitervirales</taxon>
        <taxon>Mimiviridae</taxon>
        <taxon>Klosneuvirinae</taxon>
    </lineage>
</organism>